<feature type="transmembrane region" description="Helical" evidence="9">
    <location>
        <begin position="190"/>
        <end position="210"/>
    </location>
</feature>
<evidence type="ECO:0000256" key="3">
    <source>
        <dbReference type="ARBA" id="ARBA00022692"/>
    </source>
</evidence>
<keyword evidence="6 9" id="KW-0472">Membrane</keyword>
<sequence length="320" mass="36790">MDQGHSHRGERSGNYRQFRHTHSGILVGEIVIFLLSFGGLFLNLLVFYILAIRIKIFKIDSIISGLITIFDIVASITMLIRLIFKWVLISMSNYKNFKSFCAPTGILFFASTITAFDLVCVLGLIRCLVIVFNINLRSMFWTFIVVVLLVFNWAGASALEWNLPEISWSRFCRRRGEAGKTELFGEIESIKAIVMLIILIVSYGLIFRFYRKYYENAKKSSSADQHLINEISTQKKNTSLKLLLLILSYVIIYIPKFAIFILYNFTQTSPNDGFEMVSAVLYSMSSIVNASVLLFVQEETKQELQYIWTLVFHRAKTVLK</sequence>
<protein>
    <recommendedName>
        <fullName evidence="10">G-protein coupled receptors family 1 profile domain-containing protein</fullName>
    </recommendedName>
</protein>
<organism evidence="11 12">
    <name type="scientific">Conidiobolus coronatus (strain ATCC 28846 / CBS 209.66 / NRRL 28638)</name>
    <name type="common">Delacroixia coronata</name>
    <dbReference type="NCBI Taxonomy" id="796925"/>
    <lineage>
        <taxon>Eukaryota</taxon>
        <taxon>Fungi</taxon>
        <taxon>Fungi incertae sedis</taxon>
        <taxon>Zoopagomycota</taxon>
        <taxon>Entomophthoromycotina</taxon>
        <taxon>Entomophthoromycetes</taxon>
        <taxon>Entomophthorales</taxon>
        <taxon>Ancylistaceae</taxon>
        <taxon>Conidiobolus</taxon>
    </lineage>
</organism>
<proteinExistence type="predicted"/>
<dbReference type="InterPro" id="IPR017452">
    <property type="entry name" value="GPCR_Rhodpsn_7TM"/>
</dbReference>
<dbReference type="EMBL" id="KQ964445">
    <property type="protein sequence ID" value="KXN72891.1"/>
    <property type="molecule type" value="Genomic_DNA"/>
</dbReference>
<evidence type="ECO:0000256" key="7">
    <source>
        <dbReference type="ARBA" id="ARBA00023170"/>
    </source>
</evidence>
<dbReference type="GO" id="GO:0008528">
    <property type="term" value="F:G protein-coupled peptide receptor activity"/>
    <property type="evidence" value="ECO:0007669"/>
    <property type="project" value="TreeGrafter"/>
</dbReference>
<dbReference type="PANTHER" id="PTHR24230">
    <property type="entry name" value="G-PROTEIN COUPLED RECEPTOR"/>
    <property type="match status" value="1"/>
</dbReference>
<evidence type="ECO:0000256" key="5">
    <source>
        <dbReference type="ARBA" id="ARBA00023040"/>
    </source>
</evidence>
<feature type="transmembrane region" description="Helical" evidence="9">
    <location>
        <begin position="25"/>
        <end position="50"/>
    </location>
</feature>
<keyword evidence="5" id="KW-0297">G-protein coupled receptor</keyword>
<evidence type="ECO:0000256" key="8">
    <source>
        <dbReference type="ARBA" id="ARBA00023224"/>
    </source>
</evidence>
<evidence type="ECO:0000256" key="1">
    <source>
        <dbReference type="ARBA" id="ARBA00004651"/>
    </source>
</evidence>
<feature type="transmembrane region" description="Helical" evidence="9">
    <location>
        <begin position="242"/>
        <end position="265"/>
    </location>
</feature>
<dbReference type="SUPFAM" id="SSF81321">
    <property type="entry name" value="Family A G protein-coupled receptor-like"/>
    <property type="match status" value="1"/>
</dbReference>
<feature type="transmembrane region" description="Helical" evidence="9">
    <location>
        <begin position="62"/>
        <end position="84"/>
    </location>
</feature>
<feature type="transmembrane region" description="Helical" evidence="9">
    <location>
        <begin position="104"/>
        <end position="132"/>
    </location>
</feature>
<feature type="domain" description="G-protein coupled receptors family 1 profile" evidence="10">
    <location>
        <begin position="42"/>
        <end position="293"/>
    </location>
</feature>
<reference evidence="11 12" key="1">
    <citation type="journal article" date="2015" name="Genome Biol. Evol.">
        <title>Phylogenomic analyses indicate that early fungi evolved digesting cell walls of algal ancestors of land plants.</title>
        <authorList>
            <person name="Chang Y."/>
            <person name="Wang S."/>
            <person name="Sekimoto S."/>
            <person name="Aerts A.L."/>
            <person name="Choi C."/>
            <person name="Clum A."/>
            <person name="LaButti K.M."/>
            <person name="Lindquist E.A."/>
            <person name="Yee Ngan C."/>
            <person name="Ohm R.A."/>
            <person name="Salamov A.A."/>
            <person name="Grigoriev I.V."/>
            <person name="Spatafora J.W."/>
            <person name="Berbee M.L."/>
        </authorList>
    </citation>
    <scope>NUCLEOTIDE SEQUENCE [LARGE SCALE GENOMIC DNA]</scope>
    <source>
        <strain evidence="11 12">NRRL 28638</strain>
    </source>
</reference>
<evidence type="ECO:0000256" key="6">
    <source>
        <dbReference type="ARBA" id="ARBA00023136"/>
    </source>
</evidence>
<gene>
    <name evidence="11" type="ORF">CONCODRAFT_77607</name>
</gene>
<evidence type="ECO:0000259" key="10">
    <source>
        <dbReference type="PROSITE" id="PS50262"/>
    </source>
</evidence>
<keyword evidence="12" id="KW-1185">Reference proteome</keyword>
<dbReference type="Gene3D" id="1.20.1070.10">
    <property type="entry name" value="Rhodopsin 7-helix transmembrane proteins"/>
    <property type="match status" value="1"/>
</dbReference>
<feature type="transmembrane region" description="Helical" evidence="9">
    <location>
        <begin position="277"/>
        <end position="296"/>
    </location>
</feature>
<dbReference type="PANTHER" id="PTHR24230:SF75">
    <property type="entry name" value="RELAXIN FAMILY PEPTIDE RECEPTOR 3"/>
    <property type="match status" value="1"/>
</dbReference>
<evidence type="ECO:0000256" key="4">
    <source>
        <dbReference type="ARBA" id="ARBA00022989"/>
    </source>
</evidence>
<keyword evidence="8" id="KW-0807">Transducer</keyword>
<dbReference type="Proteomes" id="UP000070444">
    <property type="component" value="Unassembled WGS sequence"/>
</dbReference>
<evidence type="ECO:0000313" key="11">
    <source>
        <dbReference type="EMBL" id="KXN72891.1"/>
    </source>
</evidence>
<comment type="subcellular location">
    <subcellularLocation>
        <location evidence="1">Cell membrane</location>
        <topology evidence="1">Multi-pass membrane protein</topology>
    </subcellularLocation>
</comment>
<dbReference type="AlphaFoldDB" id="A0A137PD73"/>
<accession>A0A137PD73</accession>
<dbReference type="PROSITE" id="PS50262">
    <property type="entry name" value="G_PROTEIN_RECEP_F1_2"/>
    <property type="match status" value="1"/>
</dbReference>
<keyword evidence="2" id="KW-1003">Cell membrane</keyword>
<name>A0A137PD73_CONC2</name>
<evidence type="ECO:0000313" key="12">
    <source>
        <dbReference type="Proteomes" id="UP000070444"/>
    </source>
</evidence>
<feature type="transmembrane region" description="Helical" evidence="9">
    <location>
        <begin position="139"/>
        <end position="159"/>
    </location>
</feature>
<keyword evidence="3 9" id="KW-0812">Transmembrane</keyword>
<keyword evidence="7" id="KW-0675">Receptor</keyword>
<keyword evidence="4 9" id="KW-1133">Transmembrane helix</keyword>
<dbReference type="GO" id="GO:0005886">
    <property type="term" value="C:plasma membrane"/>
    <property type="evidence" value="ECO:0007669"/>
    <property type="project" value="UniProtKB-SubCell"/>
</dbReference>
<evidence type="ECO:0000256" key="9">
    <source>
        <dbReference type="SAM" id="Phobius"/>
    </source>
</evidence>
<evidence type="ECO:0000256" key="2">
    <source>
        <dbReference type="ARBA" id="ARBA00022475"/>
    </source>
</evidence>